<dbReference type="InterPro" id="IPR005700">
    <property type="entry name" value="EPS_ExoP-like"/>
</dbReference>
<keyword evidence="4 8" id="KW-1133">Transmembrane helix</keyword>
<evidence type="ECO:0000256" key="3">
    <source>
        <dbReference type="ARBA" id="ARBA00022692"/>
    </source>
</evidence>
<sequence>MSGAYPSANDIDVDLGRLFGSLLSYWKRILFVALAVTGLALAFSLTATPLYRGETRILIEPRESVFTRPQTGAADDAPLLDEEGITSQVEVVTSTDLLKAVAQKLDLARLPEFDEAANMSFLKRLMVVAGLKGDPNEVPPEERVLRKFRESLEVYRVEKSRVIVIVMSSSDPRLAAEIPNTLADEYIATQGAAKLQSNAEATDWLEPEIASLSRRVKEAEARVASFRAQSDLLVGQNNSVLATQQLSELSSELSRVRAARAAAEANASNVRAVLDSGASLDALPDVLSSQLIQRLREREVQLRADIADLSTTLLDNHPRIRALRSQLSDLDRQIRAEARNVLSALSAEADAARLREQQLVADLNTLKAESARAGEEEVELRALEREANAQRELLESYLARYREASSRRDGNYLPADARIFSRAIVPAEPYYPKPLTVALAAFIGSLLMMAIVTLLQELFSGRAMRPAPGSRLDLEDAQPEAVAHDVEPVVERPFVPAADDAMPATGEPARAPAEPELPAVVVVAADADAVAPDDAAVADPVPPAAETDTGIDEAAAKAEPIRLEPLPEMRVRRESFSEAWARHRRMMDAGQGETGVEPADDATGAGRLAADEEEIEEGRSMRNPFARWISNDNPESAAPGSAEAAGQHVGEVGIESAAELLIAGGATRAIFVSPEGDDGAAAAVMVAREVSDAGLRVLLLDLTASGAASRPMLGSVGYAGITNLLVSEAQFTDAIQLDHYSECHVMPVGTADPLRAMKAADRLPAIMQSLTGAYDVVVVECGAADADGIRRLISDGTEIMVSAIELDDETMATAEELRARGYGRVMLVSPQDYGSPDGPVPGRSVA</sequence>
<comment type="caution">
    <text evidence="10">The sequence shown here is derived from an EMBL/GenBank/DDBJ whole genome shotgun (WGS) entry which is preliminary data.</text>
</comment>
<feature type="transmembrane region" description="Helical" evidence="8">
    <location>
        <begin position="29"/>
        <end position="51"/>
    </location>
</feature>
<evidence type="ECO:0000256" key="7">
    <source>
        <dbReference type="SAM" id="MobiDB-lite"/>
    </source>
</evidence>
<evidence type="ECO:0000256" key="5">
    <source>
        <dbReference type="ARBA" id="ARBA00023136"/>
    </source>
</evidence>
<evidence type="ECO:0000256" key="2">
    <source>
        <dbReference type="ARBA" id="ARBA00022475"/>
    </source>
</evidence>
<dbReference type="InterPro" id="IPR050445">
    <property type="entry name" value="Bact_polysacc_biosynth/exp"/>
</dbReference>
<proteinExistence type="predicted"/>
<dbReference type="PANTHER" id="PTHR32309:SF13">
    <property type="entry name" value="FERRIC ENTEROBACTIN TRANSPORT PROTEIN FEPE"/>
    <property type="match status" value="1"/>
</dbReference>
<organism evidence="10 11">
    <name type="scientific">Mesorhizobium marinum</name>
    <dbReference type="NCBI Taxonomy" id="3228790"/>
    <lineage>
        <taxon>Bacteria</taxon>
        <taxon>Pseudomonadati</taxon>
        <taxon>Pseudomonadota</taxon>
        <taxon>Alphaproteobacteria</taxon>
        <taxon>Hyphomicrobiales</taxon>
        <taxon>Phyllobacteriaceae</taxon>
        <taxon>Mesorhizobium</taxon>
    </lineage>
</organism>
<dbReference type="PANTHER" id="PTHR32309">
    <property type="entry name" value="TYROSINE-PROTEIN KINASE"/>
    <property type="match status" value="1"/>
</dbReference>
<protein>
    <submittedName>
        <fullName evidence="10">Exopolysaccharide transport family protein</fullName>
    </submittedName>
</protein>
<evidence type="ECO:0000259" key="9">
    <source>
        <dbReference type="Pfam" id="PF02706"/>
    </source>
</evidence>
<evidence type="ECO:0000256" key="8">
    <source>
        <dbReference type="SAM" id="Phobius"/>
    </source>
</evidence>
<feature type="domain" description="Polysaccharide chain length determinant N-terminal" evidence="9">
    <location>
        <begin position="12"/>
        <end position="105"/>
    </location>
</feature>
<evidence type="ECO:0000313" key="11">
    <source>
        <dbReference type="Proteomes" id="UP001556196"/>
    </source>
</evidence>
<gene>
    <name evidence="10" type="ORF">ABUE31_05155</name>
</gene>
<dbReference type="NCBIfam" id="TIGR01005">
    <property type="entry name" value="eps_transp_fam"/>
    <property type="match status" value="1"/>
</dbReference>
<comment type="subcellular location">
    <subcellularLocation>
        <location evidence="1">Cell membrane</location>
        <topology evidence="1">Multi-pass membrane protein</topology>
    </subcellularLocation>
</comment>
<keyword evidence="5 8" id="KW-0472">Membrane</keyword>
<keyword evidence="6" id="KW-0175">Coiled coil</keyword>
<keyword evidence="3 8" id="KW-0812">Transmembrane</keyword>
<dbReference type="InterPro" id="IPR027417">
    <property type="entry name" value="P-loop_NTPase"/>
</dbReference>
<dbReference type="Gene3D" id="3.40.50.300">
    <property type="entry name" value="P-loop containing nucleotide triphosphate hydrolases"/>
    <property type="match status" value="1"/>
</dbReference>
<evidence type="ECO:0000256" key="6">
    <source>
        <dbReference type="SAM" id="Coils"/>
    </source>
</evidence>
<dbReference type="Proteomes" id="UP001556196">
    <property type="component" value="Unassembled WGS sequence"/>
</dbReference>
<feature type="region of interest" description="Disordered" evidence="7">
    <location>
        <begin position="534"/>
        <end position="558"/>
    </location>
</feature>
<dbReference type="SUPFAM" id="SSF52540">
    <property type="entry name" value="P-loop containing nucleoside triphosphate hydrolases"/>
    <property type="match status" value="1"/>
</dbReference>
<keyword evidence="11" id="KW-1185">Reference proteome</keyword>
<feature type="compositionally biased region" description="Low complexity" evidence="7">
    <location>
        <begin position="634"/>
        <end position="645"/>
    </location>
</feature>
<reference evidence="10 11" key="1">
    <citation type="submission" date="2024-06" db="EMBL/GenBank/DDBJ databases">
        <authorList>
            <person name="Tuo L."/>
        </authorList>
    </citation>
    <scope>NUCLEOTIDE SEQUENCE [LARGE SCALE GENOMIC DNA]</scope>
    <source>
        <strain evidence="10 11">ZMM04-5</strain>
    </source>
</reference>
<feature type="region of interest" description="Disordered" evidence="7">
    <location>
        <begin position="626"/>
        <end position="645"/>
    </location>
</feature>
<accession>A0ABV3QX00</accession>
<dbReference type="RefSeq" id="WP_367722412.1">
    <property type="nucleotide sequence ID" value="NZ_JBFOCI010000001.1"/>
</dbReference>
<feature type="coiled-coil region" evidence="6">
    <location>
        <begin position="292"/>
        <end position="400"/>
    </location>
</feature>
<dbReference type="EMBL" id="JBFOCI010000001">
    <property type="protein sequence ID" value="MEW9805370.1"/>
    <property type="molecule type" value="Genomic_DNA"/>
</dbReference>
<evidence type="ECO:0000256" key="1">
    <source>
        <dbReference type="ARBA" id="ARBA00004651"/>
    </source>
</evidence>
<keyword evidence="2" id="KW-1003">Cell membrane</keyword>
<evidence type="ECO:0000313" key="10">
    <source>
        <dbReference type="EMBL" id="MEW9805370.1"/>
    </source>
</evidence>
<name>A0ABV3QX00_9HYPH</name>
<dbReference type="InterPro" id="IPR003856">
    <property type="entry name" value="LPS_length_determ_N"/>
</dbReference>
<evidence type="ECO:0000256" key="4">
    <source>
        <dbReference type="ARBA" id="ARBA00022989"/>
    </source>
</evidence>
<feature type="region of interest" description="Disordered" evidence="7">
    <location>
        <begin position="589"/>
        <end position="621"/>
    </location>
</feature>
<dbReference type="Pfam" id="PF02706">
    <property type="entry name" value="Wzz"/>
    <property type="match status" value="1"/>
</dbReference>
<feature type="coiled-coil region" evidence="6">
    <location>
        <begin position="209"/>
        <end position="266"/>
    </location>
</feature>